<reference evidence="1 2" key="1">
    <citation type="journal article" date="2015" name="Nature">
        <title>rRNA introns, odd ribosomes, and small enigmatic genomes across a large radiation of phyla.</title>
        <authorList>
            <person name="Brown C.T."/>
            <person name="Hug L.A."/>
            <person name="Thomas B.C."/>
            <person name="Sharon I."/>
            <person name="Castelle C.J."/>
            <person name="Singh A."/>
            <person name="Wilkins M.J."/>
            <person name="Williams K.H."/>
            <person name="Banfield J.F."/>
        </authorList>
    </citation>
    <scope>NUCLEOTIDE SEQUENCE [LARGE SCALE GENOMIC DNA]</scope>
</reference>
<dbReference type="SUPFAM" id="SSF143100">
    <property type="entry name" value="TTHA1013/TTHA0281-like"/>
    <property type="match status" value="1"/>
</dbReference>
<accession>A0A0G0LD74</accession>
<evidence type="ECO:0008006" key="3">
    <source>
        <dbReference type="Google" id="ProtNLM"/>
    </source>
</evidence>
<protein>
    <recommendedName>
        <fullName evidence="3">HicB-like antitoxin of toxin-antitoxin system domain-containing protein</fullName>
    </recommendedName>
</protein>
<name>A0A0G0LD74_9BACT</name>
<dbReference type="EMBL" id="LBVO01000018">
    <property type="protein sequence ID" value="KKQ89848.1"/>
    <property type="molecule type" value="Genomic_DNA"/>
</dbReference>
<evidence type="ECO:0000313" key="1">
    <source>
        <dbReference type="EMBL" id="KKQ89848.1"/>
    </source>
</evidence>
<organism evidence="1 2">
    <name type="scientific">Berkelbacteria bacterium GW2011_GWA2_38_9</name>
    <dbReference type="NCBI Taxonomy" id="1618334"/>
    <lineage>
        <taxon>Bacteria</taxon>
        <taxon>Candidatus Berkelbacteria</taxon>
    </lineage>
</organism>
<dbReference type="PROSITE" id="PS51257">
    <property type="entry name" value="PROKAR_LIPOPROTEIN"/>
    <property type="match status" value="1"/>
</dbReference>
<comment type="caution">
    <text evidence="1">The sequence shown here is derived from an EMBL/GenBank/DDBJ whole genome shotgun (WGS) entry which is preliminary data.</text>
</comment>
<proteinExistence type="predicted"/>
<dbReference type="Gene3D" id="3.30.160.250">
    <property type="match status" value="1"/>
</dbReference>
<evidence type="ECO:0000313" key="2">
    <source>
        <dbReference type="Proteomes" id="UP000033934"/>
    </source>
</evidence>
<dbReference type="AlphaFoldDB" id="A0A0G0LD74"/>
<dbReference type="InterPro" id="IPR035069">
    <property type="entry name" value="TTHA1013/TTHA0281-like"/>
</dbReference>
<feature type="non-terminal residue" evidence="1">
    <location>
        <position position="41"/>
    </location>
</feature>
<dbReference type="Proteomes" id="UP000033934">
    <property type="component" value="Unassembled WGS sequence"/>
</dbReference>
<sequence length="41" mass="4513">MSKINLYPVQIEICDDGGYFANCSLLQGCHAEGTTYSEVIE</sequence>
<gene>
    <name evidence="1" type="ORF">UT11_C0018G0001</name>
</gene>